<dbReference type="PROSITE" id="PS50115">
    <property type="entry name" value="ARFGAP"/>
    <property type="match status" value="1"/>
</dbReference>
<keyword evidence="1" id="KW-0863">Zinc-finger</keyword>
<dbReference type="Proteomes" id="UP000789595">
    <property type="component" value="Unassembled WGS sequence"/>
</dbReference>
<dbReference type="SMART" id="SM00105">
    <property type="entry name" value="ArfGap"/>
    <property type="match status" value="1"/>
</dbReference>
<feature type="compositionally biased region" description="Low complexity" evidence="2">
    <location>
        <begin position="349"/>
        <end position="358"/>
    </location>
</feature>
<feature type="region of interest" description="Disordered" evidence="2">
    <location>
        <begin position="664"/>
        <end position="766"/>
    </location>
</feature>
<dbReference type="PANTHER" id="PTHR46085">
    <property type="entry name" value="ARFGAP/RECO-RELATED"/>
    <property type="match status" value="1"/>
</dbReference>
<feature type="region of interest" description="Disordered" evidence="2">
    <location>
        <begin position="228"/>
        <end position="439"/>
    </location>
</feature>
<dbReference type="InterPro" id="IPR001164">
    <property type="entry name" value="ArfGAP_dom"/>
</dbReference>
<dbReference type="GO" id="GO:0008270">
    <property type="term" value="F:zinc ion binding"/>
    <property type="evidence" value="ECO:0007669"/>
    <property type="project" value="UniProtKB-KW"/>
</dbReference>
<evidence type="ECO:0000313" key="4">
    <source>
        <dbReference type="EMBL" id="CAH0369472.1"/>
    </source>
</evidence>
<feature type="compositionally biased region" description="Pro residues" evidence="2">
    <location>
        <begin position="283"/>
        <end position="301"/>
    </location>
</feature>
<dbReference type="PRINTS" id="PR00405">
    <property type="entry name" value="REVINTRACTNG"/>
</dbReference>
<dbReference type="PANTHER" id="PTHR46085:SF3">
    <property type="entry name" value="ARF GTPASE ACTIVATING PROTEIN"/>
    <property type="match status" value="1"/>
</dbReference>
<dbReference type="OrthoDB" id="6036at2759"/>
<accession>A0A8J2WV21</accession>
<dbReference type="InterPro" id="IPR037278">
    <property type="entry name" value="ARFGAP/RecO"/>
</dbReference>
<evidence type="ECO:0000259" key="3">
    <source>
        <dbReference type="PROSITE" id="PS50115"/>
    </source>
</evidence>
<dbReference type="InterPro" id="IPR044820">
    <property type="entry name" value="AGD14-like"/>
</dbReference>
<keyword evidence="1" id="KW-0862">Zinc</keyword>
<gene>
    <name evidence="4" type="ORF">PECAL_2P25950</name>
</gene>
<feature type="compositionally biased region" description="Polar residues" evidence="2">
    <location>
        <begin position="388"/>
        <end position="397"/>
    </location>
</feature>
<protein>
    <recommendedName>
        <fullName evidence="3">Arf-GAP domain-containing protein</fullName>
    </recommendedName>
</protein>
<feature type="compositionally biased region" description="Low complexity" evidence="2">
    <location>
        <begin position="302"/>
        <end position="321"/>
    </location>
</feature>
<feature type="compositionally biased region" description="Pro residues" evidence="2">
    <location>
        <begin position="257"/>
        <end position="273"/>
    </location>
</feature>
<evidence type="ECO:0000313" key="5">
    <source>
        <dbReference type="Proteomes" id="UP000789595"/>
    </source>
</evidence>
<feature type="compositionally biased region" description="Pro residues" evidence="2">
    <location>
        <begin position="129"/>
        <end position="162"/>
    </location>
</feature>
<feature type="compositionally biased region" description="Polar residues" evidence="2">
    <location>
        <begin position="422"/>
        <end position="431"/>
    </location>
</feature>
<feature type="compositionally biased region" description="Low complexity" evidence="2">
    <location>
        <begin position="743"/>
        <end position="759"/>
    </location>
</feature>
<keyword evidence="1" id="KW-0479">Metal-binding</keyword>
<name>A0A8J2WV21_9STRA</name>
<reference evidence="4" key="1">
    <citation type="submission" date="2021-11" db="EMBL/GenBank/DDBJ databases">
        <authorList>
            <consortium name="Genoscope - CEA"/>
            <person name="William W."/>
        </authorList>
    </citation>
    <scope>NUCLEOTIDE SEQUENCE</scope>
</reference>
<feature type="region of interest" description="Disordered" evidence="2">
    <location>
        <begin position="129"/>
        <end position="195"/>
    </location>
</feature>
<feature type="compositionally biased region" description="Low complexity" evidence="2">
    <location>
        <begin position="243"/>
        <end position="256"/>
    </location>
</feature>
<evidence type="ECO:0000256" key="1">
    <source>
        <dbReference type="PROSITE-ProRule" id="PRU00288"/>
    </source>
</evidence>
<feature type="compositionally biased region" description="Low complexity" evidence="2">
    <location>
        <begin position="365"/>
        <end position="387"/>
    </location>
</feature>
<organism evidence="4 5">
    <name type="scientific">Pelagomonas calceolata</name>
    <dbReference type="NCBI Taxonomy" id="35677"/>
    <lineage>
        <taxon>Eukaryota</taxon>
        <taxon>Sar</taxon>
        <taxon>Stramenopiles</taxon>
        <taxon>Ochrophyta</taxon>
        <taxon>Pelagophyceae</taxon>
        <taxon>Pelagomonadales</taxon>
        <taxon>Pelagomonadaceae</taxon>
        <taxon>Pelagomonas</taxon>
    </lineage>
</organism>
<sequence length="766" mass="79410">MPSQETIDRNTRAVKDALKREGNRRCADCAARGPTVACIAFRTFVCQPCANAHRELFPDNKLKSVSLAEFETDEVRGLRQHGNEASRKIWLARWSQSDGEPPAGAPREALKRFLSRKYVDKAWVAGGQPAPPPVPAPRPVAPPPAPVFAAAPPPAPPKPAPPADGRRRISISFGAKKKGTPEPQGFATTHRGAAAAPAPQFNVAPRAAAPTDARDAEIARLRAENARLQAQPPPSAPDLFGDAFAAPPASQPAVALAPPPAAQPFALAPPPAAPAAQPAFALAPPPGAPAPPAAAPDPFASPPAAADPFAAPAADPFAMAPVQAALPGSPPTRPSPAGSWSLTPPPQGSPNGAPAMAMPSPPTAPTRASPSGSFAMAAPPAAGAMAPQTRNSPSGSWSAMAAPPVSNAMPSPSSMMAPPPQTRASPSGSWNASAPASAPVGPAPGSIALAAAPNGALEKVTILQAQGSGILVKGRNDAQRVVPSVTELTKTPPTQGSKAYYEMMGKIEQCTVTTVHTDAAEPYYTVTLTNGSTRTTEAAHVLVPASPPPASSQKASADPFAELTGGGVSANSNGKTAPFQPNDRVLYKPPKGSTLPPEKATVLKVHWDAGDPPYYSIQLDSTGAERQTDAQRLEKFVPDYNAGAAAPPPTLDWPQVQQPAMGFQQGYAQQQPQFVQQQSGYPQQGYPQQQQGFPPQQGYPQQQPGGFPQQQQQAFPPQQFGGAFGGQPQQGFQQQPGFPPPQQQGFPPQMNMQQQQFPGGFPGQGF</sequence>
<feature type="compositionally biased region" description="Low complexity" evidence="2">
    <location>
        <begin position="664"/>
        <end position="736"/>
    </location>
</feature>
<proteinExistence type="predicted"/>
<dbReference type="SUPFAM" id="SSF57863">
    <property type="entry name" value="ArfGap/RecO-like zinc finger"/>
    <property type="match status" value="1"/>
</dbReference>
<feature type="compositionally biased region" description="Low complexity" evidence="2">
    <location>
        <begin position="398"/>
        <end position="416"/>
    </location>
</feature>
<dbReference type="AlphaFoldDB" id="A0A8J2WV21"/>
<comment type="caution">
    <text evidence="4">The sequence shown here is derived from an EMBL/GenBank/DDBJ whole genome shotgun (WGS) entry which is preliminary data.</text>
</comment>
<dbReference type="Gene3D" id="1.10.220.150">
    <property type="entry name" value="Arf GTPase activating protein"/>
    <property type="match status" value="1"/>
</dbReference>
<dbReference type="EMBL" id="CAKKNE010000002">
    <property type="protein sequence ID" value="CAH0369472.1"/>
    <property type="molecule type" value="Genomic_DNA"/>
</dbReference>
<dbReference type="InterPro" id="IPR038508">
    <property type="entry name" value="ArfGAP_dom_sf"/>
</dbReference>
<keyword evidence="5" id="KW-1185">Reference proteome</keyword>
<evidence type="ECO:0000256" key="2">
    <source>
        <dbReference type="SAM" id="MobiDB-lite"/>
    </source>
</evidence>
<dbReference type="GO" id="GO:0005096">
    <property type="term" value="F:GTPase activator activity"/>
    <property type="evidence" value="ECO:0007669"/>
    <property type="project" value="InterPro"/>
</dbReference>
<dbReference type="Pfam" id="PF01412">
    <property type="entry name" value="ArfGap"/>
    <property type="match status" value="1"/>
</dbReference>
<feature type="domain" description="Arf-GAP" evidence="3">
    <location>
        <begin position="8"/>
        <end position="124"/>
    </location>
</feature>